<dbReference type="NCBIfam" id="TIGR01730">
    <property type="entry name" value="RND_mfp"/>
    <property type="match status" value="1"/>
</dbReference>
<evidence type="ECO:0000313" key="7">
    <source>
        <dbReference type="Proteomes" id="UP000031843"/>
    </source>
</evidence>
<keyword evidence="2" id="KW-1133">Transmembrane helix</keyword>
<dbReference type="RefSeq" id="WP_052494990.1">
    <property type="nucleotide sequence ID" value="NZ_CP010537.1"/>
</dbReference>
<feature type="domain" description="CusB-like beta-barrel" evidence="3">
    <location>
        <begin position="240"/>
        <end position="314"/>
    </location>
</feature>
<dbReference type="InterPro" id="IPR058792">
    <property type="entry name" value="Beta-barrel_RND_2"/>
</dbReference>
<name>A0A0C4YLD5_9BURK</name>
<dbReference type="SUPFAM" id="SSF111369">
    <property type="entry name" value="HlyD-like secretion proteins"/>
    <property type="match status" value="1"/>
</dbReference>
<evidence type="ECO:0000256" key="1">
    <source>
        <dbReference type="ARBA" id="ARBA00009477"/>
    </source>
</evidence>
<keyword evidence="2" id="KW-0812">Transmembrane</keyword>
<dbReference type="GO" id="GO:0015562">
    <property type="term" value="F:efflux transmembrane transporter activity"/>
    <property type="evidence" value="ECO:0007669"/>
    <property type="project" value="TreeGrafter"/>
</dbReference>
<evidence type="ECO:0000259" key="4">
    <source>
        <dbReference type="Pfam" id="PF25967"/>
    </source>
</evidence>
<sequence length="402" mass="42935">MPDKPLSPPGTLTRNRLVRRIAIVVAILVGLVVAGWYATRAKPVAVLTARVEQGRVEATVANTRAGAVSACRRAKLAPPAAGRIEVLNIHKGDRVKAGQVLLVLWNEDLVAREQLSQHQLLTATAHAREVCELAKVAASDARRSRELVAKGFVSPQAVERTDADADSRRAACESARAQVKEAGARIAASRADTARTVLKAPFDGVVAEVNGEIGEYLTPSPPGIPTLPAVDLIDDSCLYVSAPIDEIDAARLQVGMPARVTLDAYRGRHFEGRLRRVAPYVLALEKQARTVEVEVQFDSPDLVRHLLVGYSADVEIVTDARDQTLRIPTTALASGNRVLVLNPAGRLEARTIGTGIANAEFTEVTAGLRRGERVVTSPERIGLQAGIAAVEAEPATAETQAK</sequence>
<dbReference type="Pfam" id="PF25973">
    <property type="entry name" value="BSH_CzcB"/>
    <property type="match status" value="1"/>
</dbReference>
<dbReference type="InterPro" id="IPR006143">
    <property type="entry name" value="RND_pump_MFP"/>
</dbReference>
<gene>
    <name evidence="6" type="ORF">RR42_s1241</name>
</gene>
<dbReference type="InterPro" id="IPR058647">
    <property type="entry name" value="BSH_CzcB-like"/>
</dbReference>
<organism evidence="6 7">
    <name type="scientific">Cupriavidus basilensis</name>
    <dbReference type="NCBI Taxonomy" id="68895"/>
    <lineage>
        <taxon>Bacteria</taxon>
        <taxon>Pseudomonadati</taxon>
        <taxon>Pseudomonadota</taxon>
        <taxon>Betaproteobacteria</taxon>
        <taxon>Burkholderiales</taxon>
        <taxon>Burkholderiaceae</taxon>
        <taxon>Cupriavidus</taxon>
    </lineage>
</organism>
<dbReference type="Pfam" id="PF25954">
    <property type="entry name" value="Beta-barrel_RND_2"/>
    <property type="match status" value="1"/>
</dbReference>
<dbReference type="PANTHER" id="PTHR30469">
    <property type="entry name" value="MULTIDRUG RESISTANCE PROTEIN MDTA"/>
    <property type="match status" value="1"/>
</dbReference>
<dbReference type="InterPro" id="IPR058627">
    <property type="entry name" value="MdtA-like_C"/>
</dbReference>
<evidence type="ECO:0000259" key="5">
    <source>
        <dbReference type="Pfam" id="PF25973"/>
    </source>
</evidence>
<dbReference type="Gene3D" id="2.40.30.170">
    <property type="match status" value="1"/>
</dbReference>
<keyword evidence="7" id="KW-1185">Reference proteome</keyword>
<feature type="domain" description="Multidrug resistance protein MdtA-like C-terminal permuted SH3" evidence="4">
    <location>
        <begin position="327"/>
        <end position="377"/>
    </location>
</feature>
<dbReference type="KEGG" id="cbw:RR42_s1241"/>
<evidence type="ECO:0000256" key="2">
    <source>
        <dbReference type="SAM" id="Phobius"/>
    </source>
</evidence>
<dbReference type="Pfam" id="PF25967">
    <property type="entry name" value="RND-MFP_C"/>
    <property type="match status" value="1"/>
</dbReference>
<reference evidence="6 7" key="1">
    <citation type="journal article" date="2015" name="Genome Announc.">
        <title>Complete Genome Sequence of Cupriavidus basilensis 4G11, Isolated from the Oak Ridge Field Research Center Site.</title>
        <authorList>
            <person name="Ray J."/>
            <person name="Waters R.J."/>
            <person name="Skerker J.M."/>
            <person name="Kuehl J.V."/>
            <person name="Price M.N."/>
            <person name="Huang J."/>
            <person name="Chakraborty R."/>
            <person name="Arkin A.P."/>
            <person name="Deutschbauer A."/>
        </authorList>
    </citation>
    <scope>NUCLEOTIDE SEQUENCE [LARGE SCALE GENOMIC DNA]</scope>
    <source>
        <strain evidence="6">4G11</strain>
    </source>
</reference>
<dbReference type="Gene3D" id="2.40.50.100">
    <property type="match status" value="1"/>
</dbReference>
<dbReference type="STRING" id="68895.RR42_s1241"/>
<protein>
    <submittedName>
        <fullName evidence="6">Putative Co/Zn/Cd efflux system membrane fusion protein</fullName>
    </submittedName>
</protein>
<dbReference type="Gene3D" id="2.40.420.20">
    <property type="match status" value="1"/>
</dbReference>
<dbReference type="PANTHER" id="PTHR30469:SF15">
    <property type="entry name" value="HLYD FAMILY OF SECRETION PROTEINS"/>
    <property type="match status" value="1"/>
</dbReference>
<dbReference type="OrthoDB" id="9806939at2"/>
<evidence type="ECO:0000313" key="6">
    <source>
        <dbReference type="EMBL" id="AJG22829.1"/>
    </source>
</evidence>
<dbReference type="Proteomes" id="UP000031843">
    <property type="component" value="Chromosome secondary"/>
</dbReference>
<evidence type="ECO:0000259" key="3">
    <source>
        <dbReference type="Pfam" id="PF25954"/>
    </source>
</evidence>
<comment type="similarity">
    <text evidence="1">Belongs to the membrane fusion protein (MFP) (TC 8.A.1) family.</text>
</comment>
<dbReference type="EMBL" id="CP010537">
    <property type="protein sequence ID" value="AJG22829.1"/>
    <property type="molecule type" value="Genomic_DNA"/>
</dbReference>
<keyword evidence="2" id="KW-0472">Membrane</keyword>
<proteinExistence type="inferred from homology"/>
<dbReference type="GO" id="GO:1990281">
    <property type="term" value="C:efflux pump complex"/>
    <property type="evidence" value="ECO:0007669"/>
    <property type="project" value="TreeGrafter"/>
</dbReference>
<accession>A0A0C4YLD5</accession>
<dbReference type="AlphaFoldDB" id="A0A0C4YLD5"/>
<feature type="transmembrane region" description="Helical" evidence="2">
    <location>
        <begin position="21"/>
        <end position="38"/>
    </location>
</feature>
<feature type="domain" description="CzcB-like barrel-sandwich hybrid" evidence="5">
    <location>
        <begin position="74"/>
        <end position="218"/>
    </location>
</feature>